<reference evidence="1" key="1">
    <citation type="submission" date="2021-06" db="EMBL/GenBank/DDBJ databases">
        <title>Comparative genomics, transcriptomics and evolutionary studies reveal genomic signatures of adaptation to plant cell wall in hemibiotrophic fungi.</title>
        <authorList>
            <consortium name="DOE Joint Genome Institute"/>
            <person name="Baroncelli R."/>
            <person name="Diaz J.F."/>
            <person name="Benocci T."/>
            <person name="Peng M."/>
            <person name="Battaglia E."/>
            <person name="Haridas S."/>
            <person name="Andreopoulos W."/>
            <person name="Labutti K."/>
            <person name="Pangilinan J."/>
            <person name="Floch G.L."/>
            <person name="Makela M.R."/>
            <person name="Henrissat B."/>
            <person name="Grigoriev I.V."/>
            <person name="Crouch J.A."/>
            <person name="De Vries R.P."/>
            <person name="Sukno S.A."/>
            <person name="Thon M.R."/>
        </authorList>
    </citation>
    <scope>NUCLEOTIDE SEQUENCE</scope>
    <source>
        <strain evidence="1">MAFF235873</strain>
    </source>
</reference>
<dbReference type="EMBL" id="MU843193">
    <property type="protein sequence ID" value="KAK2020670.1"/>
    <property type="molecule type" value="Genomic_DNA"/>
</dbReference>
<protein>
    <submittedName>
        <fullName evidence="1">Uncharacterized protein</fullName>
    </submittedName>
</protein>
<accession>A0AAD9LW84</accession>
<proteinExistence type="predicted"/>
<comment type="caution">
    <text evidence="1">The sequence shown here is derived from an EMBL/GenBank/DDBJ whole genome shotgun (WGS) entry which is preliminary data.</text>
</comment>
<dbReference type="Proteomes" id="UP001232148">
    <property type="component" value="Unassembled WGS sequence"/>
</dbReference>
<evidence type="ECO:0000313" key="1">
    <source>
        <dbReference type="EMBL" id="KAK2020670.1"/>
    </source>
</evidence>
<evidence type="ECO:0000313" key="2">
    <source>
        <dbReference type="Proteomes" id="UP001232148"/>
    </source>
</evidence>
<name>A0AAD9LW84_9PEZI</name>
<gene>
    <name evidence="1" type="ORF">LX32DRAFT_298737</name>
</gene>
<sequence>MIHPTFLNKHWQQRLCHQLFSLISTDLQSSLISLGHINEGRREPLFSCSPRTTARCSTQLVVRAFHPLAVGVRSCHISKGIPVVQSVSPGPNLMLSSNFRRAYVPGTRPGNMDGLLATAPTKHTTRQTYISMDTQRSKQPSLPLCCFMS</sequence>
<keyword evidence="2" id="KW-1185">Reference proteome</keyword>
<organism evidence="1 2">
    <name type="scientific">Colletotrichum zoysiae</name>
    <dbReference type="NCBI Taxonomy" id="1216348"/>
    <lineage>
        <taxon>Eukaryota</taxon>
        <taxon>Fungi</taxon>
        <taxon>Dikarya</taxon>
        <taxon>Ascomycota</taxon>
        <taxon>Pezizomycotina</taxon>
        <taxon>Sordariomycetes</taxon>
        <taxon>Hypocreomycetidae</taxon>
        <taxon>Glomerellales</taxon>
        <taxon>Glomerellaceae</taxon>
        <taxon>Colletotrichum</taxon>
        <taxon>Colletotrichum graminicola species complex</taxon>
    </lineage>
</organism>
<dbReference type="AlphaFoldDB" id="A0AAD9LW84"/>